<reference evidence="1 2" key="1">
    <citation type="submission" date="2019-10" db="EMBL/GenBank/DDBJ databases">
        <title>Genomic and transcriptomic insights into the perfect genentic adaptation of a filamentous nitrogen-fixing cyanobacterium to rice fields.</title>
        <authorList>
            <person name="Chen Z."/>
        </authorList>
    </citation>
    <scope>NUCLEOTIDE SEQUENCE [LARGE SCALE GENOMIC DNA]</scope>
    <source>
        <strain evidence="1">CCNUC1</strain>
    </source>
</reference>
<sequence length="48" mass="5499">MDAELSILIFGCPQANLSLSNFCTHEWTASCTHSRENKLKDKSYDFVF</sequence>
<name>A0A5P8VR95_9NOSO</name>
<organism evidence="1 2">
    <name type="scientific">Nostoc sphaeroides CCNUC1</name>
    <dbReference type="NCBI Taxonomy" id="2653204"/>
    <lineage>
        <taxon>Bacteria</taxon>
        <taxon>Bacillati</taxon>
        <taxon>Cyanobacteriota</taxon>
        <taxon>Cyanophyceae</taxon>
        <taxon>Nostocales</taxon>
        <taxon>Nostocaceae</taxon>
        <taxon>Nostoc</taxon>
    </lineage>
</organism>
<dbReference type="Proteomes" id="UP000326678">
    <property type="component" value="Chromosome Gxm1"/>
</dbReference>
<protein>
    <submittedName>
        <fullName evidence="1">Uncharacterized protein</fullName>
    </submittedName>
</protein>
<dbReference type="KEGG" id="nsh:GXM_00284"/>
<keyword evidence="2" id="KW-1185">Reference proteome</keyword>
<evidence type="ECO:0000313" key="1">
    <source>
        <dbReference type="EMBL" id="QFS42811.1"/>
    </source>
</evidence>
<dbReference type="EMBL" id="CP045226">
    <property type="protein sequence ID" value="QFS42811.1"/>
    <property type="molecule type" value="Genomic_DNA"/>
</dbReference>
<proteinExistence type="predicted"/>
<gene>
    <name evidence="1" type="ORF">GXM_00284</name>
</gene>
<dbReference type="AlphaFoldDB" id="A0A5P8VR95"/>
<evidence type="ECO:0000313" key="2">
    <source>
        <dbReference type="Proteomes" id="UP000326678"/>
    </source>
</evidence>
<accession>A0A5P8VR95</accession>